<evidence type="ECO:0000313" key="2">
    <source>
        <dbReference type="EMBL" id="KIE06256.1"/>
    </source>
</evidence>
<comment type="caution">
    <text evidence="2">The sequence shown here is derived from an EMBL/GenBank/DDBJ whole genome shotgun (WGS) entry which is preliminary data.</text>
</comment>
<evidence type="ECO:0000313" key="3">
    <source>
        <dbReference type="Proteomes" id="UP000031258"/>
    </source>
</evidence>
<reference evidence="2 3" key="1">
    <citation type="submission" date="2014-11" db="EMBL/GenBank/DDBJ databases">
        <title>A Rickettsiales Symbiont of Amoebae With Ancient Features.</title>
        <authorList>
            <person name="Schulz F."/>
            <person name="Martijn J."/>
            <person name="Wascher F."/>
            <person name="Kostanjsek R."/>
            <person name="Ettema T.J."/>
            <person name="Horn M."/>
        </authorList>
    </citation>
    <scope>NUCLEOTIDE SEQUENCE [LARGE SCALE GENOMIC DNA]</scope>
    <source>
        <strain evidence="2 3">UWC36</strain>
    </source>
</reference>
<dbReference type="STRING" id="86105.NF27_AP00040"/>
<dbReference type="EMBL" id="JSWE01000016">
    <property type="protein sequence ID" value="KIE06256.1"/>
    <property type="molecule type" value="Genomic_DNA"/>
</dbReference>
<protein>
    <submittedName>
        <fullName evidence="2">Uncharacterized protein</fullName>
    </submittedName>
</protein>
<dbReference type="AlphaFoldDB" id="A0A0C1N1I7"/>
<dbReference type="Proteomes" id="UP000031258">
    <property type="component" value="Unassembled WGS sequence"/>
</dbReference>
<keyword evidence="3" id="KW-1185">Reference proteome</keyword>
<proteinExistence type="predicted"/>
<dbReference type="EMBL" id="JSWE01000030">
    <property type="protein sequence ID" value="KIE06209.1"/>
    <property type="molecule type" value="Genomic_DNA"/>
</dbReference>
<evidence type="ECO:0000313" key="1">
    <source>
        <dbReference type="EMBL" id="KIE06209.1"/>
    </source>
</evidence>
<sequence length="51" mass="5567">MKEQTNIVINDEMSKIAEKVSSLPSLQNEALGEIIKGLYMGKPLLGEGEGY</sequence>
<name>A0A0C1N1I7_9RICK</name>
<gene>
    <name evidence="2" type="ORF">NF27_AP00040</name>
    <name evidence="1" type="ORF">NF27_BE00030</name>
</gene>
<accession>A0A0C1N1I7</accession>
<organism evidence="2 3">
    <name type="scientific">Candidatus Jidaibacter acanthamoebae</name>
    <dbReference type="NCBI Taxonomy" id="86105"/>
    <lineage>
        <taxon>Bacteria</taxon>
        <taxon>Pseudomonadati</taxon>
        <taxon>Pseudomonadota</taxon>
        <taxon>Alphaproteobacteria</taxon>
        <taxon>Rickettsiales</taxon>
        <taxon>Candidatus Midichloriaceae</taxon>
        <taxon>Candidatus Jidaibacter</taxon>
    </lineage>
</organism>